<evidence type="ECO:0000313" key="3">
    <source>
        <dbReference type="EMBL" id="KAH7129764.1"/>
    </source>
</evidence>
<dbReference type="Gene3D" id="3.30.70.100">
    <property type="match status" value="1"/>
</dbReference>
<comment type="caution">
    <text evidence="3">The sequence shown here is derived from an EMBL/GenBank/DDBJ whole genome shotgun (WGS) entry which is preliminary data.</text>
</comment>
<dbReference type="Pfam" id="PF07110">
    <property type="entry name" value="EthD"/>
    <property type="match status" value="1"/>
</dbReference>
<organism evidence="3 4">
    <name type="scientific">Dactylonectria estremocensis</name>
    <dbReference type="NCBI Taxonomy" id="1079267"/>
    <lineage>
        <taxon>Eukaryota</taxon>
        <taxon>Fungi</taxon>
        <taxon>Dikarya</taxon>
        <taxon>Ascomycota</taxon>
        <taxon>Pezizomycotina</taxon>
        <taxon>Sordariomycetes</taxon>
        <taxon>Hypocreomycetidae</taxon>
        <taxon>Hypocreales</taxon>
        <taxon>Nectriaceae</taxon>
        <taxon>Dactylonectria</taxon>
    </lineage>
</organism>
<feature type="domain" description="EthD" evidence="2">
    <location>
        <begin position="12"/>
        <end position="110"/>
    </location>
</feature>
<evidence type="ECO:0000256" key="1">
    <source>
        <dbReference type="ARBA" id="ARBA00005986"/>
    </source>
</evidence>
<evidence type="ECO:0000313" key="4">
    <source>
        <dbReference type="Proteomes" id="UP000717696"/>
    </source>
</evidence>
<dbReference type="InterPro" id="IPR009799">
    <property type="entry name" value="EthD_dom"/>
</dbReference>
<dbReference type="InterPro" id="IPR011008">
    <property type="entry name" value="Dimeric_a/b-barrel"/>
</dbReference>
<reference evidence="3" key="1">
    <citation type="journal article" date="2021" name="Nat. Commun.">
        <title>Genetic determinants of endophytism in the Arabidopsis root mycobiome.</title>
        <authorList>
            <person name="Mesny F."/>
            <person name="Miyauchi S."/>
            <person name="Thiergart T."/>
            <person name="Pickel B."/>
            <person name="Atanasova L."/>
            <person name="Karlsson M."/>
            <person name="Huettel B."/>
            <person name="Barry K.W."/>
            <person name="Haridas S."/>
            <person name="Chen C."/>
            <person name="Bauer D."/>
            <person name="Andreopoulos W."/>
            <person name="Pangilinan J."/>
            <person name="LaButti K."/>
            <person name="Riley R."/>
            <person name="Lipzen A."/>
            <person name="Clum A."/>
            <person name="Drula E."/>
            <person name="Henrissat B."/>
            <person name="Kohler A."/>
            <person name="Grigoriev I.V."/>
            <person name="Martin F.M."/>
            <person name="Hacquard S."/>
        </authorList>
    </citation>
    <scope>NUCLEOTIDE SEQUENCE</scope>
    <source>
        <strain evidence="3">MPI-CAGE-AT-0021</strain>
    </source>
</reference>
<sequence length="125" mass="14385">MVYTTMVFASRKAGITHEEFKTRYEQHMHLVAEICGDAMPLKHTRWYPQHDGPDDTPRLLAGNTDKMRYDVIVEMVFEDETAFGRFVGALSTEEAAAKIEADEAGFWDRSRMEVIVIGDVKEWKN</sequence>
<dbReference type="Proteomes" id="UP000717696">
    <property type="component" value="Unassembled WGS sequence"/>
</dbReference>
<proteinExistence type="inferred from homology"/>
<dbReference type="AlphaFoldDB" id="A0A9P9E328"/>
<protein>
    <submittedName>
        <fullName evidence="3">EthD domain-containing protein</fullName>
    </submittedName>
</protein>
<dbReference type="EMBL" id="JAGMUU010000020">
    <property type="protein sequence ID" value="KAH7129764.1"/>
    <property type="molecule type" value="Genomic_DNA"/>
</dbReference>
<dbReference type="SUPFAM" id="SSF54909">
    <property type="entry name" value="Dimeric alpha+beta barrel"/>
    <property type="match status" value="1"/>
</dbReference>
<keyword evidence="4" id="KW-1185">Reference proteome</keyword>
<gene>
    <name evidence="3" type="ORF">B0J13DRAFT_132163</name>
</gene>
<name>A0A9P9E328_9HYPO</name>
<evidence type="ECO:0000259" key="2">
    <source>
        <dbReference type="Pfam" id="PF07110"/>
    </source>
</evidence>
<dbReference type="OrthoDB" id="2519291at2759"/>
<dbReference type="GO" id="GO:0016491">
    <property type="term" value="F:oxidoreductase activity"/>
    <property type="evidence" value="ECO:0007669"/>
    <property type="project" value="InterPro"/>
</dbReference>
<accession>A0A9P9E328</accession>
<comment type="similarity">
    <text evidence="1">Belongs to the tpcK family.</text>
</comment>